<evidence type="ECO:0000256" key="1">
    <source>
        <dbReference type="ARBA" id="ARBA00023002"/>
    </source>
</evidence>
<keyword evidence="1" id="KW-0560">Oxidoreductase</keyword>
<dbReference type="PRINTS" id="PR00081">
    <property type="entry name" value="GDHRDH"/>
</dbReference>
<gene>
    <name evidence="2" type="ORF">BDV23DRAFT_187441</name>
</gene>
<dbReference type="SUPFAM" id="SSF51735">
    <property type="entry name" value="NAD(P)-binding Rossmann-fold domains"/>
    <property type="match status" value="1"/>
</dbReference>
<dbReference type="GO" id="GO:0016491">
    <property type="term" value="F:oxidoreductase activity"/>
    <property type="evidence" value="ECO:0007669"/>
    <property type="project" value="UniProtKB-KW"/>
</dbReference>
<dbReference type="OrthoDB" id="191139at2759"/>
<dbReference type="InterPro" id="IPR002347">
    <property type="entry name" value="SDR_fam"/>
</dbReference>
<organism evidence="2">
    <name type="scientific">Petromyces alliaceus</name>
    <name type="common">Aspergillus alliaceus</name>
    <dbReference type="NCBI Taxonomy" id="209559"/>
    <lineage>
        <taxon>Eukaryota</taxon>
        <taxon>Fungi</taxon>
        <taxon>Dikarya</taxon>
        <taxon>Ascomycota</taxon>
        <taxon>Pezizomycotina</taxon>
        <taxon>Eurotiomycetes</taxon>
        <taxon>Eurotiomycetidae</taxon>
        <taxon>Eurotiales</taxon>
        <taxon>Aspergillaceae</taxon>
        <taxon>Aspergillus</taxon>
        <taxon>Aspergillus subgen. Circumdati</taxon>
    </lineage>
</organism>
<dbReference type="PANTHER" id="PTHR43157:SF35">
    <property type="entry name" value="DEHYDROGENASE_REDUCTASE FAMILY PROTEIN, PUTATIVE-RELATED"/>
    <property type="match status" value="1"/>
</dbReference>
<dbReference type="Gene3D" id="3.40.50.720">
    <property type="entry name" value="NAD(P)-binding Rossmann-like Domain"/>
    <property type="match status" value="1"/>
</dbReference>
<dbReference type="Proteomes" id="UP000326877">
    <property type="component" value="Unassembled WGS sequence"/>
</dbReference>
<dbReference type="PANTHER" id="PTHR43157">
    <property type="entry name" value="PHOSPHATIDYLINOSITOL-GLYCAN BIOSYNTHESIS CLASS F PROTEIN-RELATED"/>
    <property type="match status" value="1"/>
</dbReference>
<dbReference type="Pfam" id="PF00106">
    <property type="entry name" value="adh_short"/>
    <property type="match status" value="1"/>
</dbReference>
<sequence>MASKSMHLGHAASTSFVHAFIKSQFYTKPRRAPAKTDLSGQVAIVTGGITGLAYHCASHLLSLKLSHLILAVRSPEEGECAASKLRADYPTAKILIWSLEIVSYSTIRAFCRRVDNNLPQLDVAILNAGVVQEAFGLCSTGHERVILNKVPRGNRGRLTIVSSGTALVAKLPNRDKRPLLASFDDVNVQPWNSVERHFSSKMLGHLFFVRMLEYLNSDDVIANLAERGMRKGSELHRGARGFAAVFLNTVKALAGRRPENGVWAYVDAAVVKGNESHGCFLMDWETHPFTRLAYLLEGQPTMDALWEETLRRI</sequence>
<evidence type="ECO:0000313" key="2">
    <source>
        <dbReference type="EMBL" id="KAE8386239.1"/>
    </source>
</evidence>
<dbReference type="AlphaFoldDB" id="A0A5N7BWV0"/>
<accession>A0A5N7BWV0</accession>
<reference evidence="2" key="1">
    <citation type="submission" date="2019-04" db="EMBL/GenBank/DDBJ databases">
        <title>Friends and foes A comparative genomics studyof 23 Aspergillus species from section Flavi.</title>
        <authorList>
            <consortium name="DOE Joint Genome Institute"/>
            <person name="Kjaerbolling I."/>
            <person name="Vesth T."/>
            <person name="Frisvad J.C."/>
            <person name="Nybo J.L."/>
            <person name="Theobald S."/>
            <person name="Kildgaard S."/>
            <person name="Isbrandt T."/>
            <person name="Kuo A."/>
            <person name="Sato A."/>
            <person name="Lyhne E.K."/>
            <person name="Kogle M.E."/>
            <person name="Wiebenga A."/>
            <person name="Kun R.S."/>
            <person name="Lubbers R.J."/>
            <person name="Makela M.R."/>
            <person name="Barry K."/>
            <person name="Chovatia M."/>
            <person name="Clum A."/>
            <person name="Daum C."/>
            <person name="Haridas S."/>
            <person name="He G."/>
            <person name="LaButti K."/>
            <person name="Lipzen A."/>
            <person name="Mondo S."/>
            <person name="Riley R."/>
            <person name="Salamov A."/>
            <person name="Simmons B.A."/>
            <person name="Magnuson J.K."/>
            <person name="Henrissat B."/>
            <person name="Mortensen U.H."/>
            <person name="Larsen T.O."/>
            <person name="Devries R.P."/>
            <person name="Grigoriev I.V."/>
            <person name="Machida M."/>
            <person name="Baker S.E."/>
            <person name="Andersen M.R."/>
        </authorList>
    </citation>
    <scope>NUCLEOTIDE SEQUENCE [LARGE SCALE GENOMIC DNA]</scope>
    <source>
        <strain evidence="2">IBT 14317</strain>
    </source>
</reference>
<protein>
    <recommendedName>
        <fullName evidence="3">NAD(P)-binding protein</fullName>
    </recommendedName>
</protein>
<dbReference type="InterPro" id="IPR036291">
    <property type="entry name" value="NAD(P)-bd_dom_sf"/>
</dbReference>
<proteinExistence type="predicted"/>
<name>A0A5N7BWV0_PETAA</name>
<dbReference type="EMBL" id="ML735315">
    <property type="protein sequence ID" value="KAE8386239.1"/>
    <property type="molecule type" value="Genomic_DNA"/>
</dbReference>
<evidence type="ECO:0008006" key="3">
    <source>
        <dbReference type="Google" id="ProtNLM"/>
    </source>
</evidence>